<evidence type="ECO:0000313" key="3">
    <source>
        <dbReference type="Proteomes" id="UP000003527"/>
    </source>
</evidence>
<dbReference type="HOGENOM" id="CLU_959218_0_0_9"/>
<dbReference type="PATRIC" id="fig|796944.3.peg.969"/>
<dbReference type="Proteomes" id="UP000003527">
    <property type="component" value="Unassembled WGS sequence"/>
</dbReference>
<dbReference type="Pfam" id="PF21722">
    <property type="entry name" value="Gly_rich_2"/>
    <property type="match status" value="1"/>
</dbReference>
<feature type="domain" description="Glycine-rich" evidence="1">
    <location>
        <begin position="197"/>
        <end position="257"/>
    </location>
</feature>
<gene>
    <name evidence="2" type="ORF">HMPREF9624_00263</name>
</gene>
<protein>
    <recommendedName>
        <fullName evidence="1">Glycine-rich domain-containing protein</fullName>
    </recommendedName>
</protein>
<evidence type="ECO:0000313" key="2">
    <source>
        <dbReference type="EMBL" id="EHL12552.1"/>
    </source>
</evidence>
<evidence type="ECO:0000259" key="1">
    <source>
        <dbReference type="Pfam" id="PF21722"/>
    </source>
</evidence>
<reference evidence="2 3" key="1">
    <citation type="submission" date="2011-08" db="EMBL/GenBank/DDBJ databases">
        <title>The Genome Sequence of Oribacterium sp. ACB7.</title>
        <authorList>
            <consortium name="The Broad Institute Genome Sequencing Platform"/>
            <person name="Earl A."/>
            <person name="Ward D."/>
            <person name="Feldgarden M."/>
            <person name="Gevers D."/>
            <person name="Sizova M."/>
            <person name="Hazen A."/>
            <person name="Epstein S."/>
            <person name="Young S.K."/>
            <person name="Zeng Q."/>
            <person name="Gargeya S."/>
            <person name="Fitzgerald M."/>
            <person name="Haas B."/>
            <person name="Abouelleil A."/>
            <person name="Alvarado L."/>
            <person name="Arachchi H.M."/>
            <person name="Berlin A."/>
            <person name="Brown A."/>
            <person name="Chapman S.B."/>
            <person name="Chen Z."/>
            <person name="Dunbar C."/>
            <person name="Freedman E."/>
            <person name="Gearin G."/>
            <person name="Gellesch M."/>
            <person name="Goldberg J."/>
            <person name="Griggs A."/>
            <person name="Gujja S."/>
            <person name="Heiman D."/>
            <person name="Howarth C."/>
            <person name="Larson L."/>
            <person name="Lui A."/>
            <person name="MacDonald P.J.P."/>
            <person name="Montmayeur A."/>
            <person name="Murphy C."/>
            <person name="Neiman D."/>
            <person name="Pearson M."/>
            <person name="Priest M."/>
            <person name="Roberts A."/>
            <person name="Saif S."/>
            <person name="Shea T."/>
            <person name="Shenoy N."/>
            <person name="Sisk P."/>
            <person name="Stolte C."/>
            <person name="Sykes S."/>
            <person name="Wortman J."/>
            <person name="Nusbaum C."/>
            <person name="Birren B."/>
        </authorList>
    </citation>
    <scope>NUCLEOTIDE SEQUENCE [LARGE SCALE GENOMIC DNA]</scope>
    <source>
        <strain evidence="2 3">ACB7</strain>
    </source>
</reference>
<comment type="caution">
    <text evidence="2">The sequence shown here is derived from an EMBL/GenBank/DDBJ whole genome shotgun (WGS) entry which is preliminary data.</text>
</comment>
<dbReference type="InterPro" id="IPR049304">
    <property type="entry name" value="Gly_rich_dom"/>
</dbReference>
<dbReference type="RefSeq" id="WP_009536197.1">
    <property type="nucleotide sequence ID" value="NZ_JH414504.1"/>
</dbReference>
<proteinExistence type="predicted"/>
<organism evidence="2 3">
    <name type="scientific">Oribacterium asaccharolyticum ACB7</name>
    <dbReference type="NCBI Taxonomy" id="796944"/>
    <lineage>
        <taxon>Bacteria</taxon>
        <taxon>Bacillati</taxon>
        <taxon>Bacillota</taxon>
        <taxon>Clostridia</taxon>
        <taxon>Lachnospirales</taxon>
        <taxon>Lachnospiraceae</taxon>
        <taxon>Oribacterium</taxon>
    </lineage>
</organism>
<keyword evidence="3" id="KW-1185">Reference proteome</keyword>
<name>G9WTM9_9FIRM</name>
<sequence>MSSVFIPLGGAGGKSRGDKVFMDESYTHLKLGDTASMALPLPAGVYKKFKPERADDDLPESITSSGDGKNAVIVLEDKLLKKMALEAFGIASITNFSLSMYAHRQVRLTWAKPSEGLFSGIHFVFKYDSMPTSETDGFMVYDSADVHYETPKLEERELYVRAYSYVTVKDGRWYDEGKVSARITVTGISGSVTLGVGAGVWTVPDKVDKIRYILVGQGGAGNDGGRNYWNTGAGGGGGYFVTGYMNVTPGQQLNYVVPSYQEGLFHTIGNTIVDGVNLLSVNELQKYTLI</sequence>
<accession>G9WTM9</accession>
<dbReference type="AlphaFoldDB" id="G9WTM9"/>
<dbReference type="EMBL" id="AFZD01000015">
    <property type="protein sequence ID" value="EHL12552.1"/>
    <property type="molecule type" value="Genomic_DNA"/>
</dbReference>